<dbReference type="AlphaFoldDB" id="A0A853DTG9"/>
<gene>
    <name evidence="1" type="ORF">HNR14_002640</name>
</gene>
<dbReference type="RefSeq" id="WP_179701434.1">
    <property type="nucleotide sequence ID" value="NZ_BAAAHA010000009.1"/>
</dbReference>
<proteinExistence type="predicted"/>
<keyword evidence="2" id="KW-1185">Reference proteome</keyword>
<comment type="caution">
    <text evidence="1">The sequence shown here is derived from an EMBL/GenBank/DDBJ whole genome shotgun (WGS) entry which is preliminary data.</text>
</comment>
<reference evidence="1 2" key="1">
    <citation type="submission" date="2020-07" db="EMBL/GenBank/DDBJ databases">
        <title>Sequencing the genomes of 1000 actinobacteria strains.</title>
        <authorList>
            <person name="Klenk H.-P."/>
        </authorList>
    </citation>
    <scope>NUCLEOTIDE SEQUENCE [LARGE SCALE GENOMIC DNA]</scope>
    <source>
        <strain evidence="1 2">DSM 15166</strain>
    </source>
</reference>
<dbReference type="Proteomes" id="UP000521075">
    <property type="component" value="Unassembled WGS sequence"/>
</dbReference>
<dbReference type="EMBL" id="JACCHJ010000001">
    <property type="protein sequence ID" value="NYK10759.1"/>
    <property type="molecule type" value="Genomic_DNA"/>
</dbReference>
<sequence>MTIDRTHAPLVLTRDLRDLADTRHQHARAALAGSEVRVGRGVYVRREDWDELDALGRYRLRMIAFARTRKQPPLFSHQSAAVLHGLPMIGGVPERIHVSVGSTSGGRSARAVVAHSREVGAGDIVEVDGLRATSLPRTAIDLAATASRPDAVVVGDAVVRAGSPRLALLEAWLRAQPMRGHRRAQEVIAFADARAESPLESVSRVSMHAGGVPQPALQMPYSDSAGLIGRVDFAWPAFGVVGEADGDAKYLDAELRGGRSAERVVLDEKVREDRLRALGLRVVRWRWTTAIDPEALAAHLAAAGLPIDHRTLWSECCA</sequence>
<evidence type="ECO:0008006" key="3">
    <source>
        <dbReference type="Google" id="ProtNLM"/>
    </source>
</evidence>
<evidence type="ECO:0000313" key="2">
    <source>
        <dbReference type="Proteomes" id="UP000521075"/>
    </source>
</evidence>
<organism evidence="1 2">
    <name type="scientific">Leifsonia naganoensis</name>
    <dbReference type="NCBI Taxonomy" id="150025"/>
    <lineage>
        <taxon>Bacteria</taxon>
        <taxon>Bacillati</taxon>
        <taxon>Actinomycetota</taxon>
        <taxon>Actinomycetes</taxon>
        <taxon>Micrococcales</taxon>
        <taxon>Microbacteriaceae</taxon>
        <taxon>Leifsonia</taxon>
    </lineage>
</organism>
<evidence type="ECO:0000313" key="1">
    <source>
        <dbReference type="EMBL" id="NYK10759.1"/>
    </source>
</evidence>
<name>A0A853DTG9_9MICO</name>
<protein>
    <recommendedName>
        <fullName evidence="3">Transcriptional regulator, AbiEi antitoxin, Type IV TA system</fullName>
    </recommendedName>
</protein>
<accession>A0A853DTG9</accession>